<dbReference type="InterPro" id="IPR029044">
    <property type="entry name" value="Nucleotide-diphossugar_trans"/>
</dbReference>
<keyword evidence="2" id="KW-0808">Transferase</keyword>
<keyword evidence="2" id="KW-0328">Glycosyltransferase</keyword>
<dbReference type="EC" id="2.4.-.-" evidence="2"/>
<dbReference type="SUPFAM" id="SSF53448">
    <property type="entry name" value="Nucleotide-diphospho-sugar transferases"/>
    <property type="match status" value="1"/>
</dbReference>
<dbReference type="Gene3D" id="3.90.550.10">
    <property type="entry name" value="Spore Coat Polysaccharide Biosynthesis Protein SpsA, Chain A"/>
    <property type="match status" value="1"/>
</dbReference>
<accession>A0AA49GPQ3</accession>
<evidence type="ECO:0000313" key="2">
    <source>
        <dbReference type="EMBL" id="WKN38252.1"/>
    </source>
</evidence>
<name>A0AA49GPQ3_9BACT</name>
<feature type="domain" description="Glycosyltransferase 2-like" evidence="1">
    <location>
        <begin position="7"/>
        <end position="180"/>
    </location>
</feature>
<evidence type="ECO:0000259" key="1">
    <source>
        <dbReference type="Pfam" id="PF00535"/>
    </source>
</evidence>
<organism evidence="2">
    <name type="scientific">Roseihalotalea indica</name>
    <dbReference type="NCBI Taxonomy" id="2867963"/>
    <lineage>
        <taxon>Bacteria</taxon>
        <taxon>Pseudomonadati</taxon>
        <taxon>Bacteroidota</taxon>
        <taxon>Cytophagia</taxon>
        <taxon>Cytophagales</taxon>
        <taxon>Catalimonadaceae</taxon>
        <taxon>Roseihalotalea</taxon>
    </lineage>
</organism>
<dbReference type="PANTHER" id="PTHR22916:SF3">
    <property type="entry name" value="UDP-GLCNAC:BETAGAL BETA-1,3-N-ACETYLGLUCOSAMINYLTRANSFERASE-LIKE PROTEIN 1"/>
    <property type="match status" value="1"/>
</dbReference>
<dbReference type="InterPro" id="IPR001173">
    <property type="entry name" value="Glyco_trans_2-like"/>
</dbReference>
<reference evidence="2" key="2">
    <citation type="journal article" date="2024" name="Antonie Van Leeuwenhoek">
        <title>Roseihalotalea indica gen. nov., sp. nov., a halophilic Bacteroidetes from mesopelagic Southwest Indian Ocean with higher carbohydrate metabolic potential.</title>
        <authorList>
            <person name="Chen B."/>
            <person name="Zhang M."/>
            <person name="Lin D."/>
            <person name="Ye J."/>
            <person name="Tang K."/>
        </authorList>
    </citation>
    <scope>NUCLEOTIDE SEQUENCE</scope>
    <source>
        <strain evidence="2">TK19036</strain>
    </source>
</reference>
<gene>
    <name evidence="2" type="ORF">K4G66_06000</name>
</gene>
<sequence>MSNPLVSIIALSYNHSNFIEEALDSVCRQTYLNLELIIVDDASTDDSAALIEAYLQKQAVSFPVKTILLKENLGNCAAFNRGLALAQGKYVIDFATDDLLLPQRIAQQVACFEDLSLDYGVVFTEAEYIDETGKHLWFHYQERLKQLRPIPTGEIYAQVVARYFISSPTMMIRRKVLDEMGGYDERLAYEDFDFWVRSARKWKYAYLDICTTKVRKHWRSMSTQQYQKGDSQLYSTYLVCEKVQAINRTTEENQALIARVKYEIRQAFLYDAKKEFELLFRLLQQLNNPTICYYLLRWMISSGLSVGPLLKKLIYQS</sequence>
<dbReference type="AlphaFoldDB" id="A0AA49GPQ3"/>
<dbReference type="GO" id="GO:0016758">
    <property type="term" value="F:hexosyltransferase activity"/>
    <property type="evidence" value="ECO:0007669"/>
    <property type="project" value="UniProtKB-ARBA"/>
</dbReference>
<dbReference type="Pfam" id="PF00535">
    <property type="entry name" value="Glycos_transf_2"/>
    <property type="match status" value="1"/>
</dbReference>
<dbReference type="EMBL" id="CP120682">
    <property type="protein sequence ID" value="WKN38252.1"/>
    <property type="molecule type" value="Genomic_DNA"/>
</dbReference>
<proteinExistence type="predicted"/>
<protein>
    <submittedName>
        <fullName evidence="2">Glycosyltransferase</fullName>
        <ecNumber evidence="2">2.4.-.-</ecNumber>
    </submittedName>
</protein>
<reference evidence="2" key="1">
    <citation type="journal article" date="2023" name="Comput. Struct. Biotechnol. J.">
        <title>Discovery of a novel marine Bacteroidetes with a rich repertoire of carbohydrate-active enzymes.</title>
        <authorList>
            <person name="Chen B."/>
            <person name="Liu G."/>
            <person name="Chen Q."/>
            <person name="Wang H."/>
            <person name="Liu L."/>
            <person name="Tang K."/>
        </authorList>
    </citation>
    <scope>NUCLEOTIDE SEQUENCE</scope>
    <source>
        <strain evidence="2">TK19036</strain>
    </source>
</reference>
<dbReference type="PANTHER" id="PTHR22916">
    <property type="entry name" value="GLYCOSYLTRANSFERASE"/>
    <property type="match status" value="1"/>
</dbReference>